<protein>
    <submittedName>
        <fullName evidence="1">SPT2 chromatin protein-domain-containing protein</fullName>
    </submittedName>
</protein>
<name>A0ACC3T090_LIPKO</name>
<accession>A0ACC3T090</accession>
<keyword evidence="2" id="KW-1185">Reference proteome</keyword>
<comment type="caution">
    <text evidence="1">The sequence shown here is derived from an EMBL/GenBank/DDBJ whole genome shotgun (WGS) entry which is preliminary data.</text>
</comment>
<reference evidence="2" key="1">
    <citation type="journal article" date="2024" name="Front. Bioeng. Biotechnol.">
        <title>Genome-scale model development and genomic sequencing of the oleaginous clade Lipomyces.</title>
        <authorList>
            <person name="Czajka J.J."/>
            <person name="Han Y."/>
            <person name="Kim J."/>
            <person name="Mondo S.J."/>
            <person name="Hofstad B.A."/>
            <person name="Robles A."/>
            <person name="Haridas S."/>
            <person name="Riley R."/>
            <person name="LaButti K."/>
            <person name="Pangilinan J."/>
            <person name="Andreopoulos W."/>
            <person name="Lipzen A."/>
            <person name="Yan J."/>
            <person name="Wang M."/>
            <person name="Ng V."/>
            <person name="Grigoriev I.V."/>
            <person name="Spatafora J.W."/>
            <person name="Magnuson J.K."/>
            <person name="Baker S.E."/>
            <person name="Pomraning K.R."/>
        </authorList>
    </citation>
    <scope>NUCLEOTIDE SEQUENCE [LARGE SCALE GENOMIC DNA]</scope>
    <source>
        <strain evidence="2">CBS 7786</strain>
    </source>
</reference>
<evidence type="ECO:0000313" key="2">
    <source>
        <dbReference type="Proteomes" id="UP001433508"/>
    </source>
</evidence>
<sequence length="409" mass="44167">MFSQLLAAATASSARKSQSASNNISSAKPVQSTVIPQKVNSTSTEIKEATKPGNAVKVGKTIRKPESISEGDPTASGSTISNDNGKNLAKVERLKAHQPTPASAKSSVLGKSSEVAKKTVALNPAGGSSASKSIVAANRKKPNFLDILKEAEKVDSDKLKVTVKVRDPKKRPEKTVSKAVGNRASHSPSPSVGNAADKFPTTPAKGRILDSKSGTSIIAKQDVGSRPSGSPATKDGKKFDRKVGKPDIRQVPGKVGFLRQAASPSALDKTSHPVQKARTPAPFARPMEGLLKKRKAAEESDASLDDFIVSDEEEDEEEDDVSTTMSRRGGKSRGPGYDREEIWNLFRRGGRSSNFGYDDDDDNMEASGFDVLREEITSTAHARKEDEMMEEEERRLAEEKKRRKRMKRP</sequence>
<proteinExistence type="predicted"/>
<dbReference type="EMBL" id="MU971371">
    <property type="protein sequence ID" value="KAK9237313.1"/>
    <property type="molecule type" value="Genomic_DNA"/>
</dbReference>
<gene>
    <name evidence="1" type="ORF">V1525DRAFT_404423</name>
</gene>
<dbReference type="Proteomes" id="UP001433508">
    <property type="component" value="Unassembled WGS sequence"/>
</dbReference>
<organism evidence="1 2">
    <name type="scientific">Lipomyces kononenkoae</name>
    <name type="common">Yeast</name>
    <dbReference type="NCBI Taxonomy" id="34357"/>
    <lineage>
        <taxon>Eukaryota</taxon>
        <taxon>Fungi</taxon>
        <taxon>Dikarya</taxon>
        <taxon>Ascomycota</taxon>
        <taxon>Saccharomycotina</taxon>
        <taxon>Lipomycetes</taxon>
        <taxon>Lipomycetales</taxon>
        <taxon>Lipomycetaceae</taxon>
        <taxon>Lipomyces</taxon>
    </lineage>
</organism>
<evidence type="ECO:0000313" key="1">
    <source>
        <dbReference type="EMBL" id="KAK9237313.1"/>
    </source>
</evidence>